<gene>
    <name evidence="2" type="ORF">EF384_01820</name>
</gene>
<dbReference type="AlphaFoldDB" id="A0A3N4GLG7"/>
<feature type="transmembrane region" description="Helical" evidence="1">
    <location>
        <begin position="27"/>
        <end position="47"/>
    </location>
</feature>
<evidence type="ECO:0000313" key="3">
    <source>
        <dbReference type="Proteomes" id="UP000273977"/>
    </source>
</evidence>
<comment type="caution">
    <text evidence="2">The sequence shown here is derived from an EMBL/GenBank/DDBJ whole genome shotgun (WGS) entry which is preliminary data.</text>
</comment>
<feature type="transmembrane region" description="Helical" evidence="1">
    <location>
        <begin position="5"/>
        <end position="21"/>
    </location>
</feature>
<name>A0A3N4GLG7_9LACT</name>
<sequence length="63" mass="7249">MTPKIKFCALAAVIVFAFVFIRNNGFVGSLIAAAISFVFFYLILIYAQKKNPKEYDEFMNKFK</sequence>
<dbReference type="EMBL" id="RKMG01000003">
    <property type="protein sequence ID" value="RPA63682.1"/>
    <property type="molecule type" value="Genomic_DNA"/>
</dbReference>
<evidence type="ECO:0000256" key="1">
    <source>
        <dbReference type="SAM" id="Phobius"/>
    </source>
</evidence>
<evidence type="ECO:0000313" key="2">
    <source>
        <dbReference type="EMBL" id="RPA63682.1"/>
    </source>
</evidence>
<organism evidence="2 3">
    <name type="scientific">Aerococcus agrisoli</name>
    <dbReference type="NCBI Taxonomy" id="2487350"/>
    <lineage>
        <taxon>Bacteria</taxon>
        <taxon>Bacillati</taxon>
        <taxon>Bacillota</taxon>
        <taxon>Bacilli</taxon>
        <taxon>Lactobacillales</taxon>
        <taxon>Aerococcaceae</taxon>
        <taxon>Aerococcus</taxon>
    </lineage>
</organism>
<keyword evidence="1" id="KW-1133">Transmembrane helix</keyword>
<proteinExistence type="predicted"/>
<dbReference type="Proteomes" id="UP000273977">
    <property type="component" value="Unassembled WGS sequence"/>
</dbReference>
<reference evidence="2 3" key="1">
    <citation type="submission" date="2018-11" db="EMBL/GenBank/DDBJ databases">
        <title>Aerococcus sp. SJQ22, whole genome shotgun sequence.</title>
        <authorList>
            <person name="Sun L."/>
            <person name="Gao X."/>
            <person name="Chen W."/>
            <person name="Huang K."/>
        </authorList>
    </citation>
    <scope>NUCLEOTIDE SEQUENCE [LARGE SCALE GENOMIC DNA]</scope>
    <source>
        <strain evidence="2 3">SJQ22</strain>
    </source>
</reference>
<protein>
    <submittedName>
        <fullName evidence="2">Uncharacterized protein</fullName>
    </submittedName>
</protein>
<accession>A0A3N4GLG7</accession>
<keyword evidence="3" id="KW-1185">Reference proteome</keyword>
<keyword evidence="1" id="KW-0812">Transmembrane</keyword>
<keyword evidence="1" id="KW-0472">Membrane</keyword>